<gene>
    <name evidence="1" type="ORF">N5I32_10095</name>
</gene>
<evidence type="ECO:0000313" key="2">
    <source>
        <dbReference type="Proteomes" id="UP001205601"/>
    </source>
</evidence>
<name>A0ABT2NPI2_9RHOB</name>
<evidence type="ECO:0000313" key="1">
    <source>
        <dbReference type="EMBL" id="MCT8329864.1"/>
    </source>
</evidence>
<dbReference type="InterPro" id="IPR009045">
    <property type="entry name" value="Zn_M74/Hedgehog-like"/>
</dbReference>
<comment type="caution">
    <text evidence="1">The sequence shown here is derived from an EMBL/GenBank/DDBJ whole genome shotgun (WGS) entry which is preliminary data.</text>
</comment>
<accession>A0ABT2NPI2</accession>
<keyword evidence="2" id="KW-1185">Reference proteome</keyword>
<reference evidence="2" key="1">
    <citation type="submission" date="2023-07" db="EMBL/GenBank/DDBJ databases">
        <title>Defluviimonas sediminis sp. nov., isolated from mangrove sediment.</title>
        <authorList>
            <person name="Liu L."/>
            <person name="Li J."/>
            <person name="Huang Y."/>
            <person name="Pan J."/>
            <person name="Li M."/>
        </authorList>
    </citation>
    <scope>NUCLEOTIDE SEQUENCE [LARGE SCALE GENOMIC DNA]</scope>
    <source>
        <strain evidence="2">FT324</strain>
    </source>
</reference>
<dbReference type="RefSeq" id="WP_261495408.1">
    <property type="nucleotide sequence ID" value="NZ_JAOCQF010000001.1"/>
</dbReference>
<proteinExistence type="predicted"/>
<dbReference type="Proteomes" id="UP001205601">
    <property type="component" value="Unassembled WGS sequence"/>
</dbReference>
<organism evidence="1 2">
    <name type="scientific">Albidovulum sediminis</name>
    <dbReference type="NCBI Taxonomy" id="3066345"/>
    <lineage>
        <taxon>Bacteria</taxon>
        <taxon>Pseudomonadati</taxon>
        <taxon>Pseudomonadota</taxon>
        <taxon>Alphaproteobacteria</taxon>
        <taxon>Rhodobacterales</taxon>
        <taxon>Paracoccaceae</taxon>
        <taxon>Albidovulum</taxon>
    </lineage>
</organism>
<dbReference type="EMBL" id="JAOCQF010000001">
    <property type="protein sequence ID" value="MCT8329864.1"/>
    <property type="molecule type" value="Genomic_DNA"/>
</dbReference>
<protein>
    <submittedName>
        <fullName evidence="1">Uncharacterized protein</fullName>
    </submittedName>
</protein>
<dbReference type="Gene3D" id="3.30.1380.10">
    <property type="match status" value="1"/>
</dbReference>
<sequence length="151" mass="16454">MGTQNIASLKLSSKARKAAEALLEKHPEVEFTSGLRDLKGQADAMASNVVKNRNWIKQTYATSRASKACQKWVDDNPDATTRKDIAEGLHETLKALGKAAGGISSHLTGNAFDVQPVSKNAAEIKKTIRGLPGLRKFLEKEGGLIRWHAEF</sequence>